<accession>A0A126V4T9</accession>
<sequence length="78" mass="8563">MLSTFTLLTLGSTAFRLGLNRGLKTKTDYRISVPQILVGALIVLAGLPDILKPIPYPLPLSLTLGFFLPDLLLRRVTQ</sequence>
<proteinExistence type="predicted"/>
<protein>
    <submittedName>
        <fullName evidence="1">Uncharacterized protein</fullName>
    </submittedName>
</protein>
<organism evidence="1 2">
    <name type="scientific">Falsihalocynthiibacter arcticus</name>
    <dbReference type="NCBI Taxonomy" id="1579316"/>
    <lineage>
        <taxon>Bacteria</taxon>
        <taxon>Pseudomonadati</taxon>
        <taxon>Pseudomonadota</taxon>
        <taxon>Alphaproteobacteria</taxon>
        <taxon>Rhodobacterales</taxon>
        <taxon>Roseobacteraceae</taxon>
        <taxon>Falsihalocynthiibacter</taxon>
    </lineage>
</organism>
<keyword evidence="2" id="KW-1185">Reference proteome</keyword>
<dbReference type="KEGG" id="hat:RC74_18535"/>
<evidence type="ECO:0000313" key="1">
    <source>
        <dbReference type="EMBL" id="AML52985.1"/>
    </source>
</evidence>
<dbReference type="AlphaFoldDB" id="A0A126V4T9"/>
<dbReference type="Proteomes" id="UP000070371">
    <property type="component" value="Chromosome"/>
</dbReference>
<dbReference type="STRING" id="1579316.RC74_18535"/>
<evidence type="ECO:0000313" key="2">
    <source>
        <dbReference type="Proteomes" id="UP000070371"/>
    </source>
</evidence>
<name>A0A126V4T9_9RHOB</name>
<reference evidence="1 2" key="1">
    <citation type="submission" date="2016-02" db="EMBL/GenBank/DDBJ databases">
        <title>Complete genome sequence of Halocynthiibacter arcticus PAMC 20958t from arctic marine sediment.</title>
        <authorList>
            <person name="Lee Y.M."/>
            <person name="Baek K."/>
            <person name="Lee H.K."/>
            <person name="Shin S.C."/>
        </authorList>
    </citation>
    <scope>NUCLEOTIDE SEQUENCE [LARGE SCALE GENOMIC DNA]</scope>
    <source>
        <strain evidence="1">PAMC 20958</strain>
    </source>
</reference>
<dbReference type="EMBL" id="CP014327">
    <property type="protein sequence ID" value="AML52985.1"/>
    <property type="molecule type" value="Genomic_DNA"/>
</dbReference>
<gene>
    <name evidence="1" type="ORF">RC74_18535</name>
</gene>